<feature type="transmembrane region" description="Helical" evidence="2">
    <location>
        <begin position="72"/>
        <end position="92"/>
    </location>
</feature>
<name>A0A8T2V390_CERRI</name>
<proteinExistence type="inferred from homology"/>
<feature type="transmembrane region" description="Helical" evidence="2">
    <location>
        <begin position="205"/>
        <end position="224"/>
    </location>
</feature>
<feature type="transmembrane region" description="Helical" evidence="2">
    <location>
        <begin position="126"/>
        <end position="148"/>
    </location>
</feature>
<evidence type="ECO:0000313" key="6">
    <source>
        <dbReference type="Proteomes" id="UP000825935"/>
    </source>
</evidence>
<keyword evidence="2" id="KW-0812">Transmembrane</keyword>
<evidence type="ECO:0000313" key="5">
    <source>
        <dbReference type="EMBL" id="KAH7440274.1"/>
    </source>
</evidence>
<gene>
    <name evidence="5" type="ORF">KP509_04G099400</name>
</gene>
<dbReference type="Proteomes" id="UP000825935">
    <property type="component" value="Chromosome 4"/>
</dbReference>
<feature type="transmembrane region" description="Helical" evidence="2">
    <location>
        <begin position="168"/>
        <end position="193"/>
    </location>
</feature>
<feature type="transmembrane region" description="Helical" evidence="2">
    <location>
        <begin position="98"/>
        <end position="114"/>
    </location>
</feature>
<feature type="chain" id="PRO_5035726682" description="Endoplasmic reticulum metallopeptidase 1-like C-terminal domain-containing protein" evidence="3">
    <location>
        <begin position="23"/>
        <end position="456"/>
    </location>
</feature>
<accession>A0A8T2V390</accession>
<dbReference type="OMA" id="ADWMGIF"/>
<sequence>MALALVLPVLLAVIRLLPATTAMSWFAHPWLAVLTYVPISVAGMLIPRISVAEKLMASGSIDASGNMKRFDWGSRWGAVAMYSFGAAVGTHLIPGNGFFSFIWACFLLAANSLLKTIQAKFRRSSLLNFSLYALSLAVPILISLYVGVMLWQTLQEKMGMAGSIPHPFGFFVADIIMAATSGYVVILALSPLIPVAGIWLASSRIVLFLVSLSILGASVSPQFFPYNTYAPKRILLQRTFSTQGQRILGADYDLAVFDANSLPFVFKNVEAVPKFLGLEPGFSWKTVSKSPSGTWMAIYPISRLFVESYRFSAGNKVVLKDDQRLPHIILQNVKEDILNPDRKRIYVEIDMGSLHEVWASVLNITGPLTSWSFSDERLPVPEVVNGGPPSYICRLSGKDTSENWKFWLEANTSKPLQVDLAVLDHELDDDTRTLLHLFPSWAATIAGSTYLSSYLI</sequence>
<dbReference type="EMBL" id="CM035409">
    <property type="protein sequence ID" value="KAH7440274.1"/>
    <property type="molecule type" value="Genomic_DNA"/>
</dbReference>
<feature type="transmembrane region" description="Helical" evidence="2">
    <location>
        <begin position="28"/>
        <end position="51"/>
    </location>
</feature>
<protein>
    <recommendedName>
        <fullName evidence="4">Endoplasmic reticulum metallopeptidase 1-like C-terminal domain-containing protein</fullName>
    </recommendedName>
</protein>
<feature type="signal peptide" evidence="3">
    <location>
        <begin position="1"/>
        <end position="22"/>
    </location>
</feature>
<feature type="domain" description="Endoplasmic reticulum metallopeptidase 1-like C-terminal" evidence="4">
    <location>
        <begin position="231"/>
        <end position="454"/>
    </location>
</feature>
<evidence type="ECO:0000256" key="1">
    <source>
        <dbReference type="ARBA" id="ARBA00010918"/>
    </source>
</evidence>
<reference evidence="5" key="1">
    <citation type="submission" date="2021-08" db="EMBL/GenBank/DDBJ databases">
        <title>WGS assembly of Ceratopteris richardii.</title>
        <authorList>
            <person name="Marchant D.B."/>
            <person name="Chen G."/>
            <person name="Jenkins J."/>
            <person name="Shu S."/>
            <person name="Leebens-Mack J."/>
            <person name="Grimwood J."/>
            <person name="Schmutz J."/>
            <person name="Soltis P."/>
            <person name="Soltis D."/>
            <person name="Chen Z.-H."/>
        </authorList>
    </citation>
    <scope>NUCLEOTIDE SEQUENCE</scope>
    <source>
        <strain evidence="5">Whitten #5841</strain>
        <tissue evidence="5">Leaf</tissue>
    </source>
</reference>
<keyword evidence="2" id="KW-0472">Membrane</keyword>
<evidence type="ECO:0000256" key="2">
    <source>
        <dbReference type="SAM" id="Phobius"/>
    </source>
</evidence>
<evidence type="ECO:0000256" key="3">
    <source>
        <dbReference type="SAM" id="SignalP"/>
    </source>
</evidence>
<comment type="caution">
    <text evidence="5">The sequence shown here is derived from an EMBL/GenBank/DDBJ whole genome shotgun (WGS) entry which is preliminary data.</text>
</comment>
<organism evidence="5 6">
    <name type="scientific">Ceratopteris richardii</name>
    <name type="common">Triangle waterfern</name>
    <dbReference type="NCBI Taxonomy" id="49495"/>
    <lineage>
        <taxon>Eukaryota</taxon>
        <taxon>Viridiplantae</taxon>
        <taxon>Streptophyta</taxon>
        <taxon>Embryophyta</taxon>
        <taxon>Tracheophyta</taxon>
        <taxon>Polypodiopsida</taxon>
        <taxon>Polypodiidae</taxon>
        <taxon>Polypodiales</taxon>
        <taxon>Pteridineae</taxon>
        <taxon>Pteridaceae</taxon>
        <taxon>Parkerioideae</taxon>
        <taxon>Ceratopteris</taxon>
    </lineage>
</organism>
<dbReference type="OrthoDB" id="76293at2759"/>
<evidence type="ECO:0000259" key="4">
    <source>
        <dbReference type="Pfam" id="PF22248"/>
    </source>
</evidence>
<dbReference type="InterPro" id="IPR053973">
    <property type="entry name" value="ERMP1-like_C"/>
</dbReference>
<comment type="similarity">
    <text evidence="1">Belongs to the peptidase M28 family.</text>
</comment>
<dbReference type="Pfam" id="PF22248">
    <property type="entry name" value="ERMP1_C"/>
    <property type="match status" value="1"/>
</dbReference>
<dbReference type="AlphaFoldDB" id="A0A8T2V390"/>
<keyword evidence="6" id="KW-1185">Reference proteome</keyword>
<keyword evidence="2" id="KW-1133">Transmembrane helix</keyword>
<keyword evidence="3" id="KW-0732">Signal</keyword>